<dbReference type="SMART" id="SM00342">
    <property type="entry name" value="HTH_ARAC"/>
    <property type="match status" value="1"/>
</dbReference>
<dbReference type="NCBIfam" id="TIGR02937">
    <property type="entry name" value="sigma70-ECF"/>
    <property type="match status" value="1"/>
</dbReference>
<dbReference type="PANTHER" id="PTHR43133">
    <property type="entry name" value="RNA POLYMERASE ECF-TYPE SIGMA FACTO"/>
    <property type="match status" value="1"/>
</dbReference>
<dbReference type="Proteomes" id="UP000377595">
    <property type="component" value="Unassembled WGS sequence"/>
</dbReference>
<evidence type="ECO:0000313" key="7">
    <source>
        <dbReference type="Proteomes" id="UP000377595"/>
    </source>
</evidence>
<gene>
    <name evidence="6" type="ORF">Aple_082040</name>
</gene>
<dbReference type="PROSITE" id="PS01124">
    <property type="entry name" value="HTH_ARAC_FAMILY_2"/>
    <property type="match status" value="1"/>
</dbReference>
<dbReference type="OrthoDB" id="2559672at2"/>
<dbReference type="InterPro" id="IPR013325">
    <property type="entry name" value="RNA_pol_sigma_r2"/>
</dbReference>
<name>A0A5M3XVU6_9ACTN</name>
<dbReference type="InterPro" id="IPR007627">
    <property type="entry name" value="RNA_pol_sigma70_r2"/>
</dbReference>
<dbReference type="InterPro" id="IPR039425">
    <property type="entry name" value="RNA_pol_sigma-70-like"/>
</dbReference>
<evidence type="ECO:0000256" key="2">
    <source>
        <dbReference type="ARBA" id="ARBA00023082"/>
    </source>
</evidence>
<protein>
    <recommendedName>
        <fullName evidence="5">HTH araC/xylS-type domain-containing protein</fullName>
    </recommendedName>
</protein>
<dbReference type="EMBL" id="BLAF01000065">
    <property type="protein sequence ID" value="GES25305.1"/>
    <property type="molecule type" value="Genomic_DNA"/>
</dbReference>
<keyword evidence="4" id="KW-0804">Transcription</keyword>
<evidence type="ECO:0000256" key="4">
    <source>
        <dbReference type="ARBA" id="ARBA00023163"/>
    </source>
</evidence>
<evidence type="ECO:0000313" key="6">
    <source>
        <dbReference type="EMBL" id="GES25305.1"/>
    </source>
</evidence>
<dbReference type="InterPro" id="IPR014284">
    <property type="entry name" value="RNA_pol_sigma-70_dom"/>
</dbReference>
<keyword evidence="3" id="KW-0238">DNA-binding</keyword>
<proteinExistence type="predicted"/>
<dbReference type="GO" id="GO:0006352">
    <property type="term" value="P:DNA-templated transcription initiation"/>
    <property type="evidence" value="ECO:0007669"/>
    <property type="project" value="InterPro"/>
</dbReference>
<dbReference type="Pfam" id="PF04542">
    <property type="entry name" value="Sigma70_r2"/>
    <property type="match status" value="1"/>
</dbReference>
<accession>A0A5M3XVU6</accession>
<comment type="caution">
    <text evidence="6">The sequence shown here is derived from an EMBL/GenBank/DDBJ whole genome shotgun (WGS) entry which is preliminary data.</text>
</comment>
<keyword evidence="2" id="KW-0731">Sigma factor</keyword>
<keyword evidence="1" id="KW-0805">Transcription regulation</keyword>
<sequence>MVADLVADVFLAVMESAHTYRPGRGSEVAWLYGVARNTLSAERRRSLRESQLTDRVSRRRPLDSDDIARLEERIDAEQLARRAFKAMAELPEGERAVLELVVLDQLTVTEAAYPSLVVLRFETRASDSPWVDTVWTCSSERVAEMTSVAAVCWGLVFWEFEGTAYANISGPETRTGTAPVPEGATFVGIEFAVGTWLRAVPTSALVDRGVELPDATHRTFRLDGLRWETPGPDDAEALVDRLVRAGAVVRDPLVAEVRRGHRPVVSERTVERRFRAATGLTQGAVRQIERVRKASVLLAAGIPVADVVSRLEYFDEPHLARALRRYVGRTARQLREGTGGAIALALDQPATS</sequence>
<dbReference type="Gene3D" id="1.10.10.60">
    <property type="entry name" value="Homeodomain-like"/>
    <property type="match status" value="1"/>
</dbReference>
<keyword evidence="7" id="KW-1185">Reference proteome</keyword>
<dbReference type="SUPFAM" id="SSF88946">
    <property type="entry name" value="Sigma2 domain of RNA polymerase sigma factors"/>
    <property type="match status" value="1"/>
</dbReference>
<reference evidence="6 7" key="1">
    <citation type="submission" date="2019-10" db="EMBL/GenBank/DDBJ databases">
        <title>Whole genome shotgun sequence of Acrocarpospora pleiomorpha NBRC 16267.</title>
        <authorList>
            <person name="Ichikawa N."/>
            <person name="Kimura A."/>
            <person name="Kitahashi Y."/>
            <person name="Komaki H."/>
            <person name="Oguchi A."/>
        </authorList>
    </citation>
    <scope>NUCLEOTIDE SEQUENCE [LARGE SCALE GENOMIC DNA]</scope>
    <source>
        <strain evidence="6 7">NBRC 16267</strain>
    </source>
</reference>
<dbReference type="AlphaFoldDB" id="A0A5M3XVU6"/>
<dbReference type="GO" id="GO:0043565">
    <property type="term" value="F:sequence-specific DNA binding"/>
    <property type="evidence" value="ECO:0007669"/>
    <property type="project" value="InterPro"/>
</dbReference>
<dbReference type="Pfam" id="PF12833">
    <property type="entry name" value="HTH_18"/>
    <property type="match status" value="1"/>
</dbReference>
<dbReference type="Gene3D" id="1.10.1740.10">
    <property type="match status" value="1"/>
</dbReference>
<evidence type="ECO:0000256" key="3">
    <source>
        <dbReference type="ARBA" id="ARBA00023125"/>
    </source>
</evidence>
<evidence type="ECO:0000259" key="5">
    <source>
        <dbReference type="PROSITE" id="PS01124"/>
    </source>
</evidence>
<feature type="domain" description="HTH araC/xylS-type" evidence="5">
    <location>
        <begin position="265"/>
        <end position="337"/>
    </location>
</feature>
<dbReference type="InterPro" id="IPR018060">
    <property type="entry name" value="HTH_AraC"/>
</dbReference>
<evidence type="ECO:0000256" key="1">
    <source>
        <dbReference type="ARBA" id="ARBA00023015"/>
    </source>
</evidence>
<dbReference type="PANTHER" id="PTHR43133:SF8">
    <property type="entry name" value="RNA POLYMERASE SIGMA FACTOR HI_1459-RELATED"/>
    <property type="match status" value="1"/>
</dbReference>
<dbReference type="GO" id="GO:0016987">
    <property type="term" value="F:sigma factor activity"/>
    <property type="evidence" value="ECO:0007669"/>
    <property type="project" value="UniProtKB-KW"/>
</dbReference>
<organism evidence="6 7">
    <name type="scientific">Acrocarpospora pleiomorpha</name>
    <dbReference type="NCBI Taxonomy" id="90975"/>
    <lineage>
        <taxon>Bacteria</taxon>
        <taxon>Bacillati</taxon>
        <taxon>Actinomycetota</taxon>
        <taxon>Actinomycetes</taxon>
        <taxon>Streptosporangiales</taxon>
        <taxon>Streptosporangiaceae</taxon>
        <taxon>Acrocarpospora</taxon>
    </lineage>
</organism>